<dbReference type="OrthoDB" id="4272751at2"/>
<dbReference type="Proteomes" id="UP000483004">
    <property type="component" value="Unassembled WGS sequence"/>
</dbReference>
<gene>
    <name evidence="3" type="ORF">F9B16_18705</name>
</gene>
<proteinExistence type="predicted"/>
<sequence>VRRGAGLGPRPALVRAGGGGPRGRHRGRPDHLLTRPPVRARRRTPARPDAPRPVPSVRSKVTTSSDLSTAAAPGTPGAAAAGRPALSPARLRAVLLVLLTFGAGATDIVGFLGMEKVFTANMTGNIVLFGLAAGEAHGVDLARCGIATLAFALGLYAGFRVAGRTDPEHVWPARVTAVLCVVLALQTVFLAGWALAGAEPHGAGLLALIALSSTAMGAQTAAARSMAADGVTTTFVTGTLTSIMGGLTAGQTAAAGLRTSVIVALAAGAAVAGALMAHAPVAAAALSPAVLLIVVLAARRLHPGRAS</sequence>
<feature type="transmembrane region" description="Helical" evidence="2">
    <location>
        <begin position="141"/>
        <end position="159"/>
    </location>
</feature>
<feature type="transmembrane region" description="Helical" evidence="2">
    <location>
        <begin position="255"/>
        <end position="275"/>
    </location>
</feature>
<evidence type="ECO:0000313" key="4">
    <source>
        <dbReference type="Proteomes" id="UP000483004"/>
    </source>
</evidence>
<name>A0A6L3VVF2_9ACTN</name>
<reference evidence="3 4" key="1">
    <citation type="submission" date="2019-09" db="EMBL/GenBank/DDBJ databases">
        <title>Actinomadura physcomitrii sp. nov., a novel actinomycete isolated from moss [Physcomitrium sphaericum (Ludw) Fuernr].</title>
        <authorList>
            <person name="Liu C."/>
            <person name="Zhuang X."/>
        </authorList>
    </citation>
    <scope>NUCLEOTIDE SEQUENCE [LARGE SCALE GENOMIC DNA]</scope>
    <source>
        <strain evidence="3 4">CYP1-1B</strain>
    </source>
</reference>
<keyword evidence="2" id="KW-0472">Membrane</keyword>
<feature type="transmembrane region" description="Helical" evidence="2">
    <location>
        <begin position="171"/>
        <end position="196"/>
    </location>
</feature>
<feature type="transmembrane region" description="Helical" evidence="2">
    <location>
        <begin position="281"/>
        <end position="298"/>
    </location>
</feature>
<protein>
    <submittedName>
        <fullName evidence="3">DUF1275 domain-containing protein</fullName>
    </submittedName>
</protein>
<evidence type="ECO:0000313" key="3">
    <source>
        <dbReference type="EMBL" id="KAB2379933.1"/>
    </source>
</evidence>
<dbReference type="AlphaFoldDB" id="A0A6L3VVF2"/>
<comment type="caution">
    <text evidence="3">The sequence shown here is derived from an EMBL/GenBank/DDBJ whole genome shotgun (WGS) entry which is preliminary data.</text>
</comment>
<accession>A0A6L3VVF2</accession>
<feature type="region of interest" description="Disordered" evidence="1">
    <location>
        <begin position="1"/>
        <end position="83"/>
    </location>
</feature>
<dbReference type="EMBL" id="WBMR01000049">
    <property type="protein sequence ID" value="KAB2379933.1"/>
    <property type="molecule type" value="Genomic_DNA"/>
</dbReference>
<keyword evidence="2" id="KW-1133">Transmembrane helix</keyword>
<dbReference type="PANTHER" id="PTHR37314:SF4">
    <property type="entry name" value="UPF0700 TRANSMEMBRANE PROTEIN YOAK"/>
    <property type="match status" value="1"/>
</dbReference>
<feature type="transmembrane region" description="Helical" evidence="2">
    <location>
        <begin position="228"/>
        <end position="248"/>
    </location>
</feature>
<evidence type="ECO:0000256" key="2">
    <source>
        <dbReference type="SAM" id="Phobius"/>
    </source>
</evidence>
<feature type="transmembrane region" description="Helical" evidence="2">
    <location>
        <begin position="93"/>
        <end position="112"/>
    </location>
</feature>
<evidence type="ECO:0000256" key="1">
    <source>
        <dbReference type="SAM" id="MobiDB-lite"/>
    </source>
</evidence>
<keyword evidence="2" id="KW-0812">Transmembrane</keyword>
<keyword evidence="4" id="KW-1185">Reference proteome</keyword>
<feature type="non-terminal residue" evidence="3">
    <location>
        <position position="1"/>
    </location>
</feature>
<dbReference type="InterPro" id="IPR010699">
    <property type="entry name" value="DUF1275"/>
</dbReference>
<dbReference type="PANTHER" id="PTHR37314">
    <property type="entry name" value="SLR0142 PROTEIN"/>
    <property type="match status" value="1"/>
</dbReference>
<feature type="compositionally biased region" description="Low complexity" evidence="1">
    <location>
        <begin position="67"/>
        <end position="83"/>
    </location>
</feature>
<dbReference type="Pfam" id="PF06912">
    <property type="entry name" value="DUF1275"/>
    <property type="match status" value="1"/>
</dbReference>
<organism evidence="3 4">
    <name type="scientific">Actinomadura montaniterrae</name>
    <dbReference type="NCBI Taxonomy" id="1803903"/>
    <lineage>
        <taxon>Bacteria</taxon>
        <taxon>Bacillati</taxon>
        <taxon>Actinomycetota</taxon>
        <taxon>Actinomycetes</taxon>
        <taxon>Streptosporangiales</taxon>
        <taxon>Thermomonosporaceae</taxon>
        <taxon>Actinomadura</taxon>
    </lineage>
</organism>